<dbReference type="GO" id="GO:0005886">
    <property type="term" value="C:plasma membrane"/>
    <property type="evidence" value="ECO:0007669"/>
    <property type="project" value="TreeGrafter"/>
</dbReference>
<keyword evidence="7" id="KW-0406">Ion transport</keyword>
<keyword evidence="5" id="KW-0864">Zinc transport</keyword>
<dbReference type="GO" id="GO:0005385">
    <property type="term" value="F:zinc ion transmembrane transporter activity"/>
    <property type="evidence" value="ECO:0007669"/>
    <property type="project" value="TreeGrafter"/>
</dbReference>
<comment type="similarity">
    <text evidence="2">Belongs to the cation diffusion facilitator (CDF) transporter (TC 2.A.4) family. SLC30A subfamily.</text>
</comment>
<evidence type="ECO:0000256" key="5">
    <source>
        <dbReference type="ARBA" id="ARBA00022906"/>
    </source>
</evidence>
<evidence type="ECO:0000259" key="12">
    <source>
        <dbReference type="Pfam" id="PF16916"/>
    </source>
</evidence>
<dbReference type="InterPro" id="IPR027469">
    <property type="entry name" value="Cation_efflux_TMD_sf"/>
</dbReference>
<feature type="transmembrane region" description="Helical" evidence="10">
    <location>
        <begin position="196"/>
        <end position="213"/>
    </location>
</feature>
<feature type="transmembrane region" description="Helical" evidence="10">
    <location>
        <begin position="169"/>
        <end position="190"/>
    </location>
</feature>
<dbReference type="Pfam" id="PF01545">
    <property type="entry name" value="Cation_efflux"/>
    <property type="match status" value="1"/>
</dbReference>
<dbReference type="InterPro" id="IPR002524">
    <property type="entry name" value="Cation_efflux"/>
</dbReference>
<keyword evidence="8 10" id="KW-0472">Membrane</keyword>
<dbReference type="PANTHER" id="PTHR11562">
    <property type="entry name" value="CATION EFFLUX PROTEIN/ ZINC TRANSPORTER"/>
    <property type="match status" value="1"/>
</dbReference>
<dbReference type="InterPro" id="IPR058533">
    <property type="entry name" value="Cation_efflux_TM"/>
</dbReference>
<feature type="transmembrane region" description="Helical" evidence="10">
    <location>
        <begin position="27"/>
        <end position="49"/>
    </location>
</feature>
<evidence type="ECO:0000256" key="1">
    <source>
        <dbReference type="ARBA" id="ARBA00004141"/>
    </source>
</evidence>
<evidence type="ECO:0000259" key="11">
    <source>
        <dbReference type="Pfam" id="PF01545"/>
    </source>
</evidence>
<keyword evidence="5" id="KW-0862">Zinc</keyword>
<feature type="region of interest" description="Disordered" evidence="9">
    <location>
        <begin position="1"/>
        <end position="20"/>
    </location>
</feature>
<dbReference type="AlphaFoldDB" id="A0A212J3W5"/>
<keyword evidence="4 10" id="KW-0812">Transmembrane</keyword>
<dbReference type="NCBIfam" id="TIGR01297">
    <property type="entry name" value="CDF"/>
    <property type="match status" value="1"/>
</dbReference>
<evidence type="ECO:0000256" key="7">
    <source>
        <dbReference type="ARBA" id="ARBA00023065"/>
    </source>
</evidence>
<dbReference type="SUPFAM" id="SSF160240">
    <property type="entry name" value="Cation efflux protein cytoplasmic domain-like"/>
    <property type="match status" value="1"/>
</dbReference>
<dbReference type="PANTHER" id="PTHR11562:SF17">
    <property type="entry name" value="RE54080P-RELATED"/>
    <property type="match status" value="1"/>
</dbReference>
<dbReference type="InterPro" id="IPR036837">
    <property type="entry name" value="Cation_efflux_CTD_sf"/>
</dbReference>
<reference evidence="13" key="1">
    <citation type="submission" date="2016-04" db="EMBL/GenBank/DDBJ databases">
        <authorList>
            <person name="Evans L.H."/>
            <person name="Alamgir A."/>
            <person name="Owens N."/>
            <person name="Weber N.D."/>
            <person name="Virtaneva K."/>
            <person name="Barbian K."/>
            <person name="Babar A."/>
            <person name="Rosenke K."/>
        </authorList>
    </citation>
    <scope>NUCLEOTIDE SEQUENCE</scope>
    <source>
        <strain evidence="13">86-2</strain>
    </source>
</reference>
<name>A0A212J3W5_9BACT</name>
<feature type="domain" description="Cation efflux protein cytoplasmic" evidence="12">
    <location>
        <begin position="225"/>
        <end position="298"/>
    </location>
</feature>
<comment type="subcellular location">
    <subcellularLocation>
        <location evidence="1">Membrane</location>
        <topology evidence="1">Multi-pass membrane protein</topology>
    </subcellularLocation>
</comment>
<sequence>MKHDHNHTPHEHSHSGHSHAQNANKKALTISFFLIAGFMFVEFIGGYLTNSLALISDAGHMLSDAVALGLSLSALIFGSRAATPSKTYGYKRFEILAALLNGIVLVLISVFIFKEAIHRLSEPPHVIGPGMMVISVIGLIINIIVAYILHSQGSTKENLNIRSAFLHVIGDLLGSVGAIAAAILIMLFGWYIADPIASMIVSLLVLYSGWHVLKESVNILMEAKPSEIDSDEVVNALKSIEGIEDIHDLHIWMITSEFSVLTVHLIVKPNVDRDLILEKAKRSIDEKFGIKHATIQLEGKNICLSEDSCN</sequence>
<keyword evidence="6 10" id="KW-1133">Transmembrane helix</keyword>
<feature type="compositionally biased region" description="Basic and acidic residues" evidence="9">
    <location>
        <begin position="1"/>
        <end position="14"/>
    </location>
</feature>
<protein>
    <submittedName>
        <fullName evidence="13">Cadmium, cobalt and zinc/H(+)-K(+) antiporter</fullName>
    </submittedName>
</protein>
<evidence type="ECO:0000256" key="8">
    <source>
        <dbReference type="ARBA" id="ARBA00023136"/>
    </source>
</evidence>
<evidence type="ECO:0000256" key="3">
    <source>
        <dbReference type="ARBA" id="ARBA00022448"/>
    </source>
</evidence>
<dbReference type="RefSeq" id="WP_296947034.1">
    <property type="nucleotide sequence ID" value="NZ_LT599021.1"/>
</dbReference>
<dbReference type="SUPFAM" id="SSF161111">
    <property type="entry name" value="Cation efflux protein transmembrane domain-like"/>
    <property type="match status" value="1"/>
</dbReference>
<evidence type="ECO:0000256" key="2">
    <source>
        <dbReference type="ARBA" id="ARBA00008873"/>
    </source>
</evidence>
<feature type="domain" description="Cation efflux protein transmembrane" evidence="11">
    <location>
        <begin position="28"/>
        <end position="221"/>
    </location>
</feature>
<feature type="transmembrane region" description="Helical" evidence="10">
    <location>
        <begin position="61"/>
        <end position="83"/>
    </location>
</feature>
<accession>A0A212J3W5</accession>
<evidence type="ECO:0000256" key="10">
    <source>
        <dbReference type="SAM" id="Phobius"/>
    </source>
</evidence>
<feature type="transmembrane region" description="Helical" evidence="10">
    <location>
        <begin position="95"/>
        <end position="114"/>
    </location>
</feature>
<dbReference type="Gene3D" id="1.20.1510.10">
    <property type="entry name" value="Cation efflux protein transmembrane domain"/>
    <property type="match status" value="1"/>
</dbReference>
<dbReference type="EMBL" id="FLUL01000001">
    <property type="protein sequence ID" value="SBV93855.1"/>
    <property type="molecule type" value="Genomic_DNA"/>
</dbReference>
<evidence type="ECO:0000256" key="4">
    <source>
        <dbReference type="ARBA" id="ARBA00022692"/>
    </source>
</evidence>
<gene>
    <name evidence="13" type="primary">czcD</name>
    <name evidence="13" type="ORF">KL86DYS2_10617</name>
</gene>
<dbReference type="Pfam" id="PF16916">
    <property type="entry name" value="ZT_dimer"/>
    <property type="match status" value="1"/>
</dbReference>
<feature type="transmembrane region" description="Helical" evidence="10">
    <location>
        <begin position="126"/>
        <end position="149"/>
    </location>
</feature>
<evidence type="ECO:0000256" key="6">
    <source>
        <dbReference type="ARBA" id="ARBA00022989"/>
    </source>
</evidence>
<dbReference type="InterPro" id="IPR050681">
    <property type="entry name" value="CDF/SLC30A"/>
</dbReference>
<organism evidence="13">
    <name type="scientific">uncultured Dysgonomonas sp</name>
    <dbReference type="NCBI Taxonomy" id="206096"/>
    <lineage>
        <taxon>Bacteria</taxon>
        <taxon>Pseudomonadati</taxon>
        <taxon>Bacteroidota</taxon>
        <taxon>Bacteroidia</taxon>
        <taxon>Bacteroidales</taxon>
        <taxon>Dysgonomonadaceae</taxon>
        <taxon>Dysgonomonas</taxon>
        <taxon>environmental samples</taxon>
    </lineage>
</organism>
<proteinExistence type="inferred from homology"/>
<evidence type="ECO:0000313" key="13">
    <source>
        <dbReference type="EMBL" id="SBV93855.1"/>
    </source>
</evidence>
<keyword evidence="3" id="KW-0813">Transport</keyword>
<dbReference type="InterPro" id="IPR027470">
    <property type="entry name" value="Cation_efflux_CTD"/>
</dbReference>
<evidence type="ECO:0000256" key="9">
    <source>
        <dbReference type="SAM" id="MobiDB-lite"/>
    </source>
</evidence>